<sequence>MNNHQDAQHLSGGVNTLLRIGSRVHRPAGEWTPAVHALLSHLESKGFAGAPRTHGFDSEGREILTFIPGDVPDSEAHVADAALADVGALLRAFHDATLDFVPPPDAAWYFAPRSPAEVLCHGDVAPYNTVFRDGRPVALIDFDTAHPGPRVWDVAYAAYRFVQLVEDGASPEEQARRLALFADAYGLTPADRAALVDTAIARLHHLVDFMRRQAAASHPAFSQHVAEGHDAYYLRNVEYLTRNQAVFEAAVIRGVRHSPE</sequence>
<evidence type="ECO:0000313" key="3">
    <source>
        <dbReference type="Proteomes" id="UP001500751"/>
    </source>
</evidence>
<dbReference type="Pfam" id="PF01636">
    <property type="entry name" value="APH"/>
    <property type="match status" value="1"/>
</dbReference>
<reference evidence="3" key="1">
    <citation type="journal article" date="2019" name="Int. J. Syst. Evol. Microbiol.">
        <title>The Global Catalogue of Microorganisms (GCM) 10K type strain sequencing project: providing services to taxonomists for standard genome sequencing and annotation.</title>
        <authorList>
            <consortium name="The Broad Institute Genomics Platform"/>
            <consortium name="The Broad Institute Genome Sequencing Center for Infectious Disease"/>
            <person name="Wu L."/>
            <person name="Ma J."/>
        </authorList>
    </citation>
    <scope>NUCLEOTIDE SEQUENCE [LARGE SCALE GENOMIC DNA]</scope>
    <source>
        <strain evidence="3">JCM 16014</strain>
    </source>
</reference>
<comment type="caution">
    <text evidence="2">The sequence shown here is derived from an EMBL/GenBank/DDBJ whole genome shotgun (WGS) entry which is preliminary data.</text>
</comment>
<keyword evidence="3" id="KW-1185">Reference proteome</keyword>
<dbReference type="SUPFAM" id="SSF56112">
    <property type="entry name" value="Protein kinase-like (PK-like)"/>
    <property type="match status" value="1"/>
</dbReference>
<dbReference type="InterPro" id="IPR011009">
    <property type="entry name" value="Kinase-like_dom_sf"/>
</dbReference>
<organism evidence="2 3">
    <name type="scientific">Catenulispora yoronensis</name>
    <dbReference type="NCBI Taxonomy" id="450799"/>
    <lineage>
        <taxon>Bacteria</taxon>
        <taxon>Bacillati</taxon>
        <taxon>Actinomycetota</taxon>
        <taxon>Actinomycetes</taxon>
        <taxon>Catenulisporales</taxon>
        <taxon>Catenulisporaceae</taxon>
        <taxon>Catenulispora</taxon>
    </lineage>
</organism>
<feature type="domain" description="Aminoglycoside phosphotransferase" evidence="1">
    <location>
        <begin position="112"/>
        <end position="186"/>
    </location>
</feature>
<gene>
    <name evidence="2" type="ORF">GCM10009839_61580</name>
</gene>
<name>A0ABP5GJ76_9ACTN</name>
<dbReference type="InterPro" id="IPR002575">
    <property type="entry name" value="Aminoglycoside_PTrfase"/>
</dbReference>
<dbReference type="Gene3D" id="3.90.1200.10">
    <property type="match status" value="1"/>
</dbReference>
<dbReference type="EMBL" id="BAAAQN010000044">
    <property type="protein sequence ID" value="GAA2047895.1"/>
    <property type="molecule type" value="Genomic_DNA"/>
</dbReference>
<dbReference type="Proteomes" id="UP001500751">
    <property type="component" value="Unassembled WGS sequence"/>
</dbReference>
<accession>A0ABP5GJ76</accession>
<proteinExistence type="predicted"/>
<evidence type="ECO:0000259" key="1">
    <source>
        <dbReference type="Pfam" id="PF01636"/>
    </source>
</evidence>
<dbReference type="RefSeq" id="WP_344669186.1">
    <property type="nucleotide sequence ID" value="NZ_BAAAQN010000044.1"/>
</dbReference>
<evidence type="ECO:0000313" key="2">
    <source>
        <dbReference type="EMBL" id="GAA2047895.1"/>
    </source>
</evidence>
<protein>
    <submittedName>
        <fullName evidence="2">Aminoglycoside phosphotransferase family protein</fullName>
    </submittedName>
</protein>